<dbReference type="HOGENOM" id="CLU_446981_0_0_1"/>
<dbReference type="PROSITE" id="PS50157">
    <property type="entry name" value="ZINC_FINGER_C2H2_2"/>
    <property type="match status" value="2"/>
</dbReference>
<dbReference type="SUPFAM" id="SSF57667">
    <property type="entry name" value="beta-beta-alpha zinc fingers"/>
    <property type="match status" value="1"/>
</dbReference>
<dbReference type="SMART" id="SM00355">
    <property type="entry name" value="ZnF_C2H2"/>
    <property type="match status" value="3"/>
</dbReference>
<proteinExistence type="predicted"/>
<dbReference type="GeneID" id="19335455"/>
<dbReference type="InterPro" id="IPR013087">
    <property type="entry name" value="Znf_C2H2_type"/>
</dbReference>
<dbReference type="RefSeq" id="XP_007924673.1">
    <property type="nucleotide sequence ID" value="XM_007926482.1"/>
</dbReference>
<dbReference type="GO" id="GO:0008270">
    <property type="term" value="F:zinc ion binding"/>
    <property type="evidence" value="ECO:0007669"/>
    <property type="project" value="UniProtKB-KW"/>
</dbReference>
<dbReference type="AlphaFoldDB" id="M2ZYM2"/>
<dbReference type="EMBL" id="KB446557">
    <property type="protein sequence ID" value="EME84049.1"/>
    <property type="molecule type" value="Genomic_DNA"/>
</dbReference>
<sequence>MPSNRIAGAVRFENTYRSNGSKYACTHRQCHSTFGTATRCFFHYRTKHDGEKEVKCPSCDKKFTSVLGLQIHLDAHDGIKIKCPVPGCPKTCSQRGDVLRHLRGVAHKIDLPIVDQKGAKTAKYYADCRSKYSEWCSQQHFHDPDLSFFESQVFPSNQSHVDVDAMSSSGVGIDRSEQIQQTTPKSIIDDFQHTIIFDHGKVVRAISQHKYREHFEEYFGKNTRRLEKLRGPLVFHGLMAMQILSWEQRRRDRPLDDGDDLLLCLLDTAKRFDLDSYHMLPIPYENHAKSVLYGCVYALYCMIQYDPKTLLYTDVCHTFEKLGDKHDVTDVQDFIEWKDVHSKDLGTITDAYRDSWKDAYLRAAARWLQNSSDNEFSFIELVRINLDKRIQQYKVGCALQEFVVEHKSPDLVRFATIFSYDNEDDTSHEFFVEQFQDLMPNASQEFRHKACSSLLLASASAWYTCWPEQSFTTLLERDVERFNEMFEHDDPPAYHGRTDDEIYRLVYGCYLMARMSPDTLTPENFAKIIESFLIPLITRGGASMSKTSQAITDLKLDTSSKYVCSVVKGVLQGWLEGNEHDGVQLLETLLKGLIEFKLECMNALKLRSKKS</sequence>
<keyword evidence="4" id="KW-1185">Reference proteome</keyword>
<dbReference type="InterPro" id="IPR036236">
    <property type="entry name" value="Znf_C2H2_sf"/>
</dbReference>
<protein>
    <recommendedName>
        <fullName evidence="2">C2H2-type domain-containing protein</fullName>
    </recommendedName>
</protein>
<keyword evidence="1" id="KW-0479">Metal-binding</keyword>
<keyword evidence="1" id="KW-0863">Zinc-finger</keyword>
<dbReference type="PROSITE" id="PS00028">
    <property type="entry name" value="ZINC_FINGER_C2H2_1"/>
    <property type="match status" value="3"/>
</dbReference>
<dbReference type="Proteomes" id="UP000016932">
    <property type="component" value="Unassembled WGS sequence"/>
</dbReference>
<dbReference type="OrthoDB" id="6365676at2759"/>
<gene>
    <name evidence="3" type="ORF">MYCFIDRAFT_195213</name>
</gene>
<keyword evidence="1" id="KW-0862">Zinc</keyword>
<dbReference type="KEGG" id="pfj:MYCFIDRAFT_195213"/>
<evidence type="ECO:0000313" key="3">
    <source>
        <dbReference type="EMBL" id="EME84049.1"/>
    </source>
</evidence>
<organism evidence="3 4">
    <name type="scientific">Pseudocercospora fijiensis (strain CIRAD86)</name>
    <name type="common">Black leaf streak disease fungus</name>
    <name type="synonym">Mycosphaerella fijiensis</name>
    <dbReference type="NCBI Taxonomy" id="383855"/>
    <lineage>
        <taxon>Eukaryota</taxon>
        <taxon>Fungi</taxon>
        <taxon>Dikarya</taxon>
        <taxon>Ascomycota</taxon>
        <taxon>Pezizomycotina</taxon>
        <taxon>Dothideomycetes</taxon>
        <taxon>Dothideomycetidae</taxon>
        <taxon>Mycosphaerellales</taxon>
        <taxon>Mycosphaerellaceae</taxon>
        <taxon>Pseudocercospora</taxon>
    </lineage>
</organism>
<evidence type="ECO:0000313" key="4">
    <source>
        <dbReference type="Proteomes" id="UP000016932"/>
    </source>
</evidence>
<evidence type="ECO:0000259" key="2">
    <source>
        <dbReference type="PROSITE" id="PS50157"/>
    </source>
</evidence>
<feature type="domain" description="C2H2-type" evidence="2">
    <location>
        <begin position="23"/>
        <end position="53"/>
    </location>
</feature>
<accession>M2ZYM2</accession>
<evidence type="ECO:0000256" key="1">
    <source>
        <dbReference type="PROSITE-ProRule" id="PRU00042"/>
    </source>
</evidence>
<name>M2ZYM2_PSEFD</name>
<dbReference type="VEuPathDB" id="FungiDB:MYCFIDRAFT_195213"/>
<dbReference type="Gene3D" id="3.30.160.60">
    <property type="entry name" value="Classic Zinc Finger"/>
    <property type="match status" value="1"/>
</dbReference>
<feature type="domain" description="C2H2-type" evidence="2">
    <location>
        <begin position="54"/>
        <end position="81"/>
    </location>
</feature>
<reference evidence="3 4" key="1">
    <citation type="journal article" date="2012" name="PLoS Pathog.">
        <title>Diverse lifestyles and strategies of plant pathogenesis encoded in the genomes of eighteen Dothideomycetes fungi.</title>
        <authorList>
            <person name="Ohm R.A."/>
            <person name="Feau N."/>
            <person name="Henrissat B."/>
            <person name="Schoch C.L."/>
            <person name="Horwitz B.A."/>
            <person name="Barry K.W."/>
            <person name="Condon B.J."/>
            <person name="Copeland A.C."/>
            <person name="Dhillon B."/>
            <person name="Glaser F."/>
            <person name="Hesse C.N."/>
            <person name="Kosti I."/>
            <person name="LaButti K."/>
            <person name="Lindquist E.A."/>
            <person name="Lucas S."/>
            <person name="Salamov A.A."/>
            <person name="Bradshaw R.E."/>
            <person name="Ciuffetti L."/>
            <person name="Hamelin R.C."/>
            <person name="Kema G.H.J."/>
            <person name="Lawrence C."/>
            <person name="Scott J.A."/>
            <person name="Spatafora J.W."/>
            <person name="Turgeon B.G."/>
            <person name="de Wit P.J.G.M."/>
            <person name="Zhong S."/>
            <person name="Goodwin S.B."/>
            <person name="Grigoriev I.V."/>
        </authorList>
    </citation>
    <scope>NUCLEOTIDE SEQUENCE [LARGE SCALE GENOMIC DNA]</scope>
    <source>
        <strain evidence="3 4">CIRAD86</strain>
    </source>
</reference>